<dbReference type="PANTHER" id="PTHR42792:SF2">
    <property type="entry name" value="FLAGELLIN"/>
    <property type="match status" value="1"/>
</dbReference>
<dbReference type="InterPro" id="IPR001492">
    <property type="entry name" value="Flagellin"/>
</dbReference>
<keyword evidence="3 4" id="KW-0975">Bacterial flagellum</keyword>
<feature type="domain" description="Flagellin C-terminal" evidence="6">
    <location>
        <begin position="204"/>
        <end position="286"/>
    </location>
</feature>
<protein>
    <recommendedName>
        <fullName evidence="2 4">Flagellin</fullName>
    </recommendedName>
</protein>
<keyword evidence="7" id="KW-0969">Cilium</keyword>
<accession>A0A386H4P4</accession>
<dbReference type="OrthoDB" id="9796789at2"/>
<dbReference type="Proteomes" id="UP000266301">
    <property type="component" value="Chromosome"/>
</dbReference>
<keyword evidence="7" id="KW-0282">Flagellum</keyword>
<comment type="similarity">
    <text evidence="1 4">Belongs to the bacterial flagellin family.</text>
</comment>
<evidence type="ECO:0000259" key="6">
    <source>
        <dbReference type="Pfam" id="PF00700"/>
    </source>
</evidence>
<keyword evidence="4" id="KW-0964">Secreted</keyword>
<dbReference type="PANTHER" id="PTHR42792">
    <property type="entry name" value="FLAGELLIN"/>
    <property type="match status" value="1"/>
</dbReference>
<dbReference type="GO" id="GO:0005576">
    <property type="term" value="C:extracellular region"/>
    <property type="evidence" value="ECO:0007669"/>
    <property type="project" value="UniProtKB-SubCell"/>
</dbReference>
<dbReference type="InterPro" id="IPR001029">
    <property type="entry name" value="Flagellin_N"/>
</dbReference>
<proteinExistence type="inferred from homology"/>
<dbReference type="EMBL" id="CP032416">
    <property type="protein sequence ID" value="AYD40689.1"/>
    <property type="molecule type" value="Genomic_DNA"/>
</dbReference>
<reference evidence="7 8" key="1">
    <citation type="journal article" date="2019" name="Int. J. Syst. Evol. Microbiol.">
        <title>Clostridium fermenticellae sp. nov., isolated from the mud in a fermentation cellar for the production of the Chinese liquor, baijiu.</title>
        <authorList>
            <person name="Xu P.X."/>
            <person name="Chai L.J."/>
            <person name="Qiu T."/>
            <person name="Zhang X.J."/>
            <person name="Lu Z.M."/>
            <person name="Xiao C."/>
            <person name="Wang S.T."/>
            <person name="Shen C.H."/>
            <person name="Shi J.S."/>
            <person name="Xu Z.H."/>
        </authorList>
    </citation>
    <scope>NUCLEOTIDE SEQUENCE [LARGE SCALE GENOMIC DNA]</scope>
    <source>
        <strain evidence="7 8">JN500901</strain>
    </source>
</reference>
<dbReference type="AlphaFoldDB" id="A0A386H4P4"/>
<dbReference type="Pfam" id="PF00669">
    <property type="entry name" value="Flagellin_N"/>
    <property type="match status" value="1"/>
</dbReference>
<dbReference type="KEGG" id="cfer:D4Z93_09155"/>
<gene>
    <name evidence="7" type="ORF">D4Z93_09155</name>
</gene>
<dbReference type="PRINTS" id="PR00207">
    <property type="entry name" value="FLAGELLIN"/>
</dbReference>
<evidence type="ECO:0000256" key="4">
    <source>
        <dbReference type="RuleBase" id="RU362073"/>
    </source>
</evidence>
<dbReference type="RefSeq" id="WP_119972836.1">
    <property type="nucleotide sequence ID" value="NZ_CP032416.1"/>
</dbReference>
<comment type="function">
    <text evidence="4">Flagellin is the subunit protein which polymerizes to form the filaments of bacterial flagella.</text>
</comment>
<dbReference type="InterPro" id="IPR046358">
    <property type="entry name" value="Flagellin_C"/>
</dbReference>
<evidence type="ECO:0000313" key="8">
    <source>
        <dbReference type="Proteomes" id="UP000266301"/>
    </source>
</evidence>
<evidence type="ECO:0000256" key="3">
    <source>
        <dbReference type="ARBA" id="ARBA00023143"/>
    </source>
</evidence>
<organism evidence="7 8">
    <name type="scientific">Clostridium fermenticellae</name>
    <dbReference type="NCBI Taxonomy" id="2068654"/>
    <lineage>
        <taxon>Bacteria</taxon>
        <taxon>Bacillati</taxon>
        <taxon>Bacillota</taxon>
        <taxon>Clostridia</taxon>
        <taxon>Eubacteriales</taxon>
        <taxon>Clostridiaceae</taxon>
        <taxon>Clostridium</taxon>
    </lineage>
</organism>
<evidence type="ECO:0000259" key="5">
    <source>
        <dbReference type="Pfam" id="PF00669"/>
    </source>
</evidence>
<keyword evidence="8" id="KW-1185">Reference proteome</keyword>
<feature type="domain" description="Flagellin N-terminal" evidence="5">
    <location>
        <begin position="6"/>
        <end position="138"/>
    </location>
</feature>
<dbReference type="GO" id="GO:0005198">
    <property type="term" value="F:structural molecule activity"/>
    <property type="evidence" value="ECO:0007669"/>
    <property type="project" value="UniProtKB-UniRule"/>
</dbReference>
<dbReference type="Pfam" id="PF00700">
    <property type="entry name" value="Flagellin_C"/>
    <property type="match status" value="1"/>
</dbReference>
<dbReference type="Gene3D" id="1.20.1330.10">
    <property type="entry name" value="f41 fragment of flagellin, N-terminal domain"/>
    <property type="match status" value="1"/>
</dbReference>
<comment type="subcellular location">
    <subcellularLocation>
        <location evidence="4">Secreted</location>
    </subcellularLocation>
    <subcellularLocation>
        <location evidence="4">Bacterial flagellum</location>
    </subcellularLocation>
</comment>
<evidence type="ECO:0000256" key="1">
    <source>
        <dbReference type="ARBA" id="ARBA00005709"/>
    </source>
</evidence>
<name>A0A386H4P4_9CLOT</name>
<evidence type="ECO:0000313" key="7">
    <source>
        <dbReference type="EMBL" id="AYD40689.1"/>
    </source>
</evidence>
<dbReference type="GO" id="GO:0009288">
    <property type="term" value="C:bacterial-type flagellum"/>
    <property type="evidence" value="ECO:0007669"/>
    <property type="project" value="UniProtKB-SubCell"/>
</dbReference>
<evidence type="ECO:0000256" key="2">
    <source>
        <dbReference type="ARBA" id="ARBA00020110"/>
    </source>
</evidence>
<keyword evidence="7" id="KW-0966">Cell projection</keyword>
<dbReference type="SUPFAM" id="SSF64518">
    <property type="entry name" value="Phase 1 flagellin"/>
    <property type="match status" value="1"/>
</dbReference>
<sequence length="294" mass="31684">MQLIPNMSALRAYMSYSSALQKQQISLGRVSSGVTINTAADDPSGLCDSERMKIQIRGLQTASQNAQDGISMLQTAEGGLNSITDMLQRVKTLIIQCNNGTVNSTDIQNSQKEIGQLMEGIDNIVDYTDFNGKNLLKSGNDVDDPDVKTILMSIGANPDETVDIPMYDLSLNKLGKDSGYTLDDLRNGGTLDLTSGGNCDNALSVVNKALDSVISIRSGYGSIENRFNVCNENSADFADQIQEEQSGLCDSDIAKEIIDYSTQNVIVQANIAIIAQADKLPQDALTILQNVKSK</sequence>